<sequence>MRFPLQATPFGTPFPSVQRAAEMRYLRERFFLSAPPPPEEKSARARARRLSGSAYISHAAPRPPHAFVREGGKKKPAPRRRVTWLVLYKGRRCAGSPIVIAEPEPRRPVVLAARGCRLPEPPPPPPPPPVSLSLPSRSTAPLLDSRPPLTLGELRPAAPACAEGGEEGPAGGRRSPHPVPGTPHGLAWSWRSSVDTSPLSVLWLSMRARDKWMQSDSADSCDSVNPPNSTGFIPTSILKRQKQLRRKNVRFDQVTVYYFARRQGFTSVPSQGGSSLGMAQRHNSVRRYTLGEFAQEQEVNHREILREHLKEEKLHAKKMKLTKNGTVESEEADGLTLEDVSDDDIDVENVEVDDYFFLQPLPTKRRRALLRASGVHRIDAEEKQELRAIRLSREECGCDCRLYCDPEACACSQAGIKCQVDRMSFPCGCSRDGCGNMAGRIEFNPIRVRTHYLHTIMKLELENKRQVSRPQTLEEEAAAPPSSSGDWLGAQTPETQDFQEFMAENETAVMHLQTAEELERLKAEEDSSSGSSVESLGVCILEEPLAVPDGLCPSMATPILIQAQLPLGSSVLCFTDSSEQASSAEGGQAYLNNGPVVYYQVDQRSMLGVKGESSAEEPDIPPRYPDEKELSVYSVPVTSLVPCARAAVSGRAEGGKAALSLEPLASESCPPEVPPPPSLSFHTNVPQDSLRPQSLGQSPERACELPSSEECSLGPALAV</sequence>
<evidence type="ECO:0000256" key="5">
    <source>
        <dbReference type="ARBA" id="ARBA00023125"/>
    </source>
</evidence>
<gene>
    <name evidence="11" type="ORF">PODLI_1B022487</name>
</gene>
<evidence type="ECO:0000256" key="9">
    <source>
        <dbReference type="SAM" id="MobiDB-lite"/>
    </source>
</evidence>
<keyword evidence="3" id="KW-0053">Apoptosis</keyword>
<feature type="region of interest" description="Disordered" evidence="9">
    <location>
        <begin position="665"/>
        <end position="719"/>
    </location>
</feature>
<accession>A0AA35JV50</accession>
<evidence type="ECO:0000256" key="6">
    <source>
        <dbReference type="ARBA" id="ARBA00023159"/>
    </source>
</evidence>
<keyword evidence="4" id="KW-0805">Transcription regulation</keyword>
<evidence type="ECO:0000256" key="3">
    <source>
        <dbReference type="ARBA" id="ARBA00022703"/>
    </source>
</evidence>
<dbReference type="PANTHER" id="PTHR13580">
    <property type="entry name" value="TGF-BETA INDUCED APOPTOSIS PROTEIN"/>
    <property type="match status" value="1"/>
</dbReference>
<proteinExistence type="inferred from homology"/>
<feature type="region of interest" description="Disordered" evidence="9">
    <location>
        <begin position="115"/>
        <end position="184"/>
    </location>
</feature>
<dbReference type="GO" id="GO:0043565">
    <property type="term" value="F:sequence-specific DNA binding"/>
    <property type="evidence" value="ECO:0007669"/>
    <property type="project" value="TreeGrafter"/>
</dbReference>
<keyword evidence="8" id="KW-0539">Nucleus</keyword>
<dbReference type="PANTHER" id="PTHR13580:SF6">
    <property type="entry name" value="CYSTEINE_SERINE-RICH NUCLEAR PROTEIN 2"/>
    <property type="match status" value="1"/>
</dbReference>
<reference evidence="11" key="1">
    <citation type="submission" date="2022-12" db="EMBL/GenBank/DDBJ databases">
        <authorList>
            <person name="Alioto T."/>
            <person name="Alioto T."/>
            <person name="Gomez Garrido J."/>
        </authorList>
    </citation>
    <scope>NUCLEOTIDE SEQUENCE</scope>
</reference>
<dbReference type="Proteomes" id="UP001178461">
    <property type="component" value="Chromosome 2"/>
</dbReference>
<evidence type="ECO:0000256" key="8">
    <source>
        <dbReference type="ARBA" id="ARBA00023242"/>
    </source>
</evidence>
<protein>
    <submittedName>
        <fullName evidence="11">CSRNP_N domain-containing protein</fullName>
    </submittedName>
</protein>
<keyword evidence="6" id="KW-0010">Activator</keyword>
<dbReference type="EMBL" id="OX395127">
    <property type="protein sequence ID" value="CAI5765243.1"/>
    <property type="molecule type" value="Genomic_DNA"/>
</dbReference>
<evidence type="ECO:0000259" key="10">
    <source>
        <dbReference type="Pfam" id="PF16019"/>
    </source>
</evidence>
<feature type="domain" description="Cysteine/serine-rich nuclear protein N-terminal" evidence="10">
    <location>
        <begin position="245"/>
        <end position="463"/>
    </location>
</feature>
<evidence type="ECO:0000256" key="1">
    <source>
        <dbReference type="ARBA" id="ARBA00004123"/>
    </source>
</evidence>
<dbReference type="PRINTS" id="PR02031">
    <property type="entry name" value="CYSSERRICHNP"/>
</dbReference>
<dbReference type="Pfam" id="PF16019">
    <property type="entry name" value="CSRNP_N"/>
    <property type="match status" value="1"/>
</dbReference>
<name>A0AA35JV50_9SAUR</name>
<feature type="compositionally biased region" description="Polar residues" evidence="9">
    <location>
        <begin position="681"/>
        <end position="697"/>
    </location>
</feature>
<keyword evidence="12" id="KW-1185">Reference proteome</keyword>
<comment type="subcellular location">
    <subcellularLocation>
        <location evidence="1">Nucleus</location>
    </subcellularLocation>
</comment>
<evidence type="ECO:0000256" key="4">
    <source>
        <dbReference type="ARBA" id="ARBA00023015"/>
    </source>
</evidence>
<dbReference type="GO" id="GO:0005634">
    <property type="term" value="C:nucleus"/>
    <property type="evidence" value="ECO:0007669"/>
    <property type="project" value="UniProtKB-SubCell"/>
</dbReference>
<feature type="compositionally biased region" description="Pro residues" evidence="9">
    <location>
        <begin position="119"/>
        <end position="130"/>
    </location>
</feature>
<feature type="region of interest" description="Disordered" evidence="9">
    <location>
        <begin position="54"/>
        <end position="74"/>
    </location>
</feature>
<dbReference type="InterPro" id="IPR031972">
    <property type="entry name" value="CSRNP_N"/>
</dbReference>
<evidence type="ECO:0000256" key="2">
    <source>
        <dbReference type="ARBA" id="ARBA00008548"/>
    </source>
</evidence>
<organism evidence="11 12">
    <name type="scientific">Podarcis lilfordi</name>
    <name type="common">Lilford's wall lizard</name>
    <dbReference type="NCBI Taxonomy" id="74358"/>
    <lineage>
        <taxon>Eukaryota</taxon>
        <taxon>Metazoa</taxon>
        <taxon>Chordata</taxon>
        <taxon>Craniata</taxon>
        <taxon>Vertebrata</taxon>
        <taxon>Euteleostomi</taxon>
        <taxon>Lepidosauria</taxon>
        <taxon>Squamata</taxon>
        <taxon>Bifurcata</taxon>
        <taxon>Unidentata</taxon>
        <taxon>Episquamata</taxon>
        <taxon>Laterata</taxon>
        <taxon>Lacertibaenia</taxon>
        <taxon>Lacertidae</taxon>
        <taxon>Podarcis</taxon>
    </lineage>
</organism>
<feature type="region of interest" description="Disordered" evidence="9">
    <location>
        <begin position="464"/>
        <end position="491"/>
    </location>
</feature>
<comment type="similarity">
    <text evidence="2">Belongs to the AXUD1 family.</text>
</comment>
<evidence type="ECO:0000256" key="7">
    <source>
        <dbReference type="ARBA" id="ARBA00023163"/>
    </source>
</evidence>
<dbReference type="GO" id="GO:0006915">
    <property type="term" value="P:apoptotic process"/>
    <property type="evidence" value="ECO:0007669"/>
    <property type="project" value="UniProtKB-KW"/>
</dbReference>
<dbReference type="GO" id="GO:0000981">
    <property type="term" value="F:DNA-binding transcription factor activity, RNA polymerase II-specific"/>
    <property type="evidence" value="ECO:0007669"/>
    <property type="project" value="TreeGrafter"/>
</dbReference>
<keyword evidence="5" id="KW-0238">DNA-binding</keyword>
<dbReference type="AlphaFoldDB" id="A0AA35JV50"/>
<keyword evidence="7" id="KW-0804">Transcription</keyword>
<dbReference type="InterPro" id="IPR023260">
    <property type="entry name" value="Cys/Ser-rich_nuc_prot"/>
</dbReference>
<evidence type="ECO:0000313" key="12">
    <source>
        <dbReference type="Proteomes" id="UP001178461"/>
    </source>
</evidence>
<evidence type="ECO:0000313" key="11">
    <source>
        <dbReference type="EMBL" id="CAI5765243.1"/>
    </source>
</evidence>